<evidence type="ECO:0000256" key="4">
    <source>
        <dbReference type="PROSITE-ProRule" id="PRU10007"/>
    </source>
</evidence>
<dbReference type="PANTHER" id="PTHR43720:SF2">
    <property type="entry name" value="2-AMINOMUCONIC SEMIALDEHYDE DEHYDROGENASE"/>
    <property type="match status" value="1"/>
</dbReference>
<dbReference type="InterPro" id="IPR016161">
    <property type="entry name" value="Ald_DH/histidinol_DH"/>
</dbReference>
<dbReference type="OrthoDB" id="9812625at2"/>
<accession>A0A0K6IM25</accession>
<dbReference type="InterPro" id="IPR015590">
    <property type="entry name" value="Aldehyde_DH_dom"/>
</dbReference>
<evidence type="ECO:0000256" key="2">
    <source>
        <dbReference type="ARBA" id="ARBA00023002"/>
    </source>
</evidence>
<dbReference type="EMBL" id="CYHG01000005">
    <property type="protein sequence ID" value="CUB04139.1"/>
    <property type="molecule type" value="Genomic_DNA"/>
</dbReference>
<dbReference type="InterPro" id="IPR029510">
    <property type="entry name" value="Ald_DH_CS_GLU"/>
</dbReference>
<evidence type="ECO:0000256" key="1">
    <source>
        <dbReference type="ARBA" id="ARBA00009986"/>
    </source>
</evidence>
<gene>
    <name evidence="7" type="ORF">Ga0061065_105235</name>
</gene>
<sequence>MKMIKNLINGEWVESEKTFQTFNPATGEVLAEVAHASDEQVAQAVQAAKDAFPAWANMPIAKRSKIIEKLGDLIAENVEEIARLETADTGLPLYQTLNALIPRSSNNFYFFAEKAKQMNGHTYPVDDQMLNYTLYQPTGVCALISPWNVPFMTGTWKTAPALALGNTVVMKQSELSPLTTDFLGRLTIEAGIPPGVFNIVHGFGATTGNAIITNDDVDAISFTGGTATGKHIIANAGLKKFSMELGGKSPVMIFEDCDYERALDAAVFGIFSINGERCTAGSRIFVQKGIYDKFATEFAERANKIKVGDPTDLDTKVGSLISQQHFDKVTGYIRIGIEEGATLIAGGPDKPVDELPDHLKDGHFVRPTVFRDVTNDMRIAQEEIFGPVAVLIPFEDEDDVVAMANDNEYGLASYLWTQDVGKVHRIAQKVEAGMMFVNSQNVRDLRTPFGGVKASGTGREGGDYSFEVFCEPKNVCISLGSHHIPKWGV</sequence>
<protein>
    <submittedName>
        <fullName evidence="7">5-carboxymethyl-2-hydroxymuconate semialdehyde dehydrogenase</fullName>
    </submittedName>
</protein>
<feature type="domain" description="Aldehyde dehydrogenase" evidence="6">
    <location>
        <begin position="12"/>
        <end position="475"/>
    </location>
</feature>
<dbReference type="FunFam" id="3.40.309.10:FF:000012">
    <property type="entry name" value="Betaine aldehyde dehydrogenase"/>
    <property type="match status" value="1"/>
</dbReference>
<dbReference type="FunFam" id="3.40.605.10:FF:000001">
    <property type="entry name" value="Aldehyde dehydrogenase 1"/>
    <property type="match status" value="1"/>
</dbReference>
<reference evidence="8" key="1">
    <citation type="submission" date="2015-08" db="EMBL/GenBank/DDBJ databases">
        <authorList>
            <person name="Varghese N."/>
        </authorList>
    </citation>
    <scope>NUCLEOTIDE SEQUENCE [LARGE SCALE GENOMIC DNA]</scope>
    <source>
        <strain evidence="8">JCM 18476</strain>
    </source>
</reference>
<evidence type="ECO:0000256" key="5">
    <source>
        <dbReference type="RuleBase" id="RU003345"/>
    </source>
</evidence>
<dbReference type="STRING" id="1137284.GCA_001418205_02003"/>
<dbReference type="InterPro" id="IPR016162">
    <property type="entry name" value="Ald_DH_N"/>
</dbReference>
<dbReference type="PROSITE" id="PS00687">
    <property type="entry name" value="ALDEHYDE_DEHYDR_GLU"/>
    <property type="match status" value="1"/>
</dbReference>
<proteinExistence type="inferred from homology"/>
<dbReference type="GO" id="GO:1901023">
    <property type="term" value="P:4-hydroxyphenylacetate catabolic process"/>
    <property type="evidence" value="ECO:0007669"/>
    <property type="project" value="InterPro"/>
</dbReference>
<evidence type="ECO:0000256" key="3">
    <source>
        <dbReference type="ARBA" id="ARBA00023027"/>
    </source>
</evidence>
<dbReference type="PROSITE" id="PS00070">
    <property type="entry name" value="ALDEHYDE_DEHYDR_CYS"/>
    <property type="match status" value="1"/>
</dbReference>
<dbReference type="InterPro" id="IPR016160">
    <property type="entry name" value="Ald_DH_CS_CYS"/>
</dbReference>
<dbReference type="PANTHER" id="PTHR43720">
    <property type="entry name" value="2-AMINOMUCONIC SEMIALDEHYDE DEHYDROGENASE"/>
    <property type="match status" value="1"/>
</dbReference>
<dbReference type="Proteomes" id="UP000182769">
    <property type="component" value="Unassembled WGS sequence"/>
</dbReference>
<dbReference type="AlphaFoldDB" id="A0A0K6IM25"/>
<dbReference type="Gene3D" id="3.40.309.10">
    <property type="entry name" value="Aldehyde Dehydrogenase, Chain A, domain 2"/>
    <property type="match status" value="1"/>
</dbReference>
<keyword evidence="8" id="KW-1185">Reference proteome</keyword>
<evidence type="ECO:0000313" key="8">
    <source>
        <dbReference type="Proteomes" id="UP000182769"/>
    </source>
</evidence>
<dbReference type="InterPro" id="IPR016163">
    <property type="entry name" value="Ald_DH_C"/>
</dbReference>
<keyword evidence="2 5" id="KW-0560">Oxidoreductase</keyword>
<feature type="active site" evidence="4">
    <location>
        <position position="244"/>
    </location>
</feature>
<comment type="similarity">
    <text evidence="1 5">Belongs to the aldehyde dehydrogenase family.</text>
</comment>
<dbReference type="Gene3D" id="3.40.605.10">
    <property type="entry name" value="Aldehyde Dehydrogenase, Chain A, domain 1"/>
    <property type="match status" value="1"/>
</dbReference>
<dbReference type="Pfam" id="PF00171">
    <property type="entry name" value="Aldedh"/>
    <property type="match status" value="1"/>
</dbReference>
<organism evidence="7 8">
    <name type="scientific">Marinomonas fungiae</name>
    <dbReference type="NCBI Taxonomy" id="1137284"/>
    <lineage>
        <taxon>Bacteria</taxon>
        <taxon>Pseudomonadati</taxon>
        <taxon>Pseudomonadota</taxon>
        <taxon>Gammaproteobacteria</taxon>
        <taxon>Oceanospirillales</taxon>
        <taxon>Oceanospirillaceae</taxon>
        <taxon>Marinomonas</taxon>
    </lineage>
</organism>
<evidence type="ECO:0000259" key="6">
    <source>
        <dbReference type="Pfam" id="PF00171"/>
    </source>
</evidence>
<dbReference type="GO" id="GO:0018480">
    <property type="term" value="F:5-carboxymethyl-2-hydroxymuconic-semialdehyde dehydrogenase activity"/>
    <property type="evidence" value="ECO:0007669"/>
    <property type="project" value="InterPro"/>
</dbReference>
<dbReference type="CDD" id="cd07093">
    <property type="entry name" value="ALDH_F8_HMSADH"/>
    <property type="match status" value="1"/>
</dbReference>
<dbReference type="InterPro" id="IPR011985">
    <property type="entry name" value="DH_HpaE"/>
</dbReference>
<dbReference type="SUPFAM" id="SSF53720">
    <property type="entry name" value="ALDH-like"/>
    <property type="match status" value="1"/>
</dbReference>
<name>A0A0K6IM25_9GAMM</name>
<evidence type="ECO:0000313" key="7">
    <source>
        <dbReference type="EMBL" id="CUB04139.1"/>
    </source>
</evidence>
<keyword evidence="3" id="KW-0520">NAD</keyword>
<dbReference type="NCBIfam" id="TIGR02299">
    <property type="entry name" value="HpaE"/>
    <property type="match status" value="1"/>
</dbReference>
<dbReference type="GO" id="GO:0004030">
    <property type="term" value="F:aldehyde dehydrogenase [NAD(P)+] activity"/>
    <property type="evidence" value="ECO:0007669"/>
    <property type="project" value="UniProtKB-ARBA"/>
</dbReference>